<feature type="signal peptide" evidence="1">
    <location>
        <begin position="1"/>
        <end position="30"/>
    </location>
</feature>
<evidence type="ECO:0000256" key="1">
    <source>
        <dbReference type="SAM" id="SignalP"/>
    </source>
</evidence>
<protein>
    <recommendedName>
        <fullName evidence="4">Chaplin</fullName>
    </recommendedName>
</protein>
<name>A0ABX8R2C6_9ACTN</name>
<keyword evidence="3" id="KW-1185">Reference proteome</keyword>
<dbReference type="Proteomes" id="UP001049518">
    <property type="component" value="Chromosome"/>
</dbReference>
<dbReference type="RefSeq" id="WP_231331133.1">
    <property type="nucleotide sequence ID" value="NZ_CP059572.1"/>
</dbReference>
<evidence type="ECO:0000313" key="2">
    <source>
        <dbReference type="EMBL" id="QXJ25214.1"/>
    </source>
</evidence>
<evidence type="ECO:0008006" key="4">
    <source>
        <dbReference type="Google" id="ProtNLM"/>
    </source>
</evidence>
<dbReference type="EMBL" id="CP059572">
    <property type="protein sequence ID" value="QXJ25214.1"/>
    <property type="molecule type" value="Genomic_DNA"/>
</dbReference>
<keyword evidence="1" id="KW-0732">Signal</keyword>
<sequence length="83" mass="8155">MKRRVSIAIGGLASAALLTLAPAVAPQAQADTGPIQSNGNSLANLNLGLCGNNVPVLSVPVVLVPTANQNTDTCAAQGVGNHG</sequence>
<evidence type="ECO:0000313" key="3">
    <source>
        <dbReference type="Proteomes" id="UP001049518"/>
    </source>
</evidence>
<organism evidence="2 3">
    <name type="scientific">Actinomadura graeca</name>
    <dbReference type="NCBI Taxonomy" id="2750812"/>
    <lineage>
        <taxon>Bacteria</taxon>
        <taxon>Bacillati</taxon>
        <taxon>Actinomycetota</taxon>
        <taxon>Actinomycetes</taxon>
        <taxon>Streptosporangiales</taxon>
        <taxon>Thermomonosporaceae</taxon>
        <taxon>Actinomadura</taxon>
    </lineage>
</organism>
<accession>A0ABX8R2C6</accession>
<reference evidence="2" key="1">
    <citation type="submission" date="2020-07" db="EMBL/GenBank/DDBJ databases">
        <authorList>
            <person name="Tarantini F.S."/>
            <person name="Hong K.W."/>
            <person name="Chan K.G."/>
        </authorList>
    </citation>
    <scope>NUCLEOTIDE SEQUENCE</scope>
    <source>
        <strain evidence="2">32-07</strain>
    </source>
</reference>
<feature type="chain" id="PRO_5047231707" description="Chaplin" evidence="1">
    <location>
        <begin position="31"/>
        <end position="83"/>
    </location>
</feature>
<proteinExistence type="predicted"/>
<gene>
    <name evidence="2" type="ORF">AGRA3207_006682</name>
</gene>